<protein>
    <submittedName>
        <fullName evidence="7">16S rRNA (Guanine1207-N2)-methyltransferase</fullName>
    </submittedName>
</protein>
<dbReference type="GO" id="GO:0008757">
    <property type="term" value="F:S-adenosylmethionine-dependent methyltransferase activity"/>
    <property type="evidence" value="ECO:0007669"/>
    <property type="project" value="InterPro"/>
</dbReference>
<feature type="domain" description="RlmG N-terminal" evidence="6">
    <location>
        <begin position="10"/>
        <end position="178"/>
    </location>
</feature>
<evidence type="ECO:0000313" key="8">
    <source>
        <dbReference type="Proteomes" id="UP000317998"/>
    </source>
</evidence>
<dbReference type="GO" id="GO:0032259">
    <property type="term" value="P:methylation"/>
    <property type="evidence" value="ECO:0007669"/>
    <property type="project" value="UniProtKB-KW"/>
</dbReference>
<dbReference type="InterPro" id="IPR007848">
    <property type="entry name" value="Small_mtfrase_dom"/>
</dbReference>
<dbReference type="Pfam" id="PF05175">
    <property type="entry name" value="MTS"/>
    <property type="match status" value="1"/>
</dbReference>
<dbReference type="PANTHER" id="PTHR47816">
    <property type="entry name" value="RIBOSOMAL RNA SMALL SUBUNIT METHYLTRANSFERASE C"/>
    <property type="match status" value="1"/>
</dbReference>
<keyword evidence="4 7" id="KW-0808">Transferase</keyword>
<keyword evidence="3 7" id="KW-0489">Methyltransferase</keyword>
<evidence type="ECO:0000313" key="7">
    <source>
        <dbReference type="EMBL" id="TQL46733.1"/>
    </source>
</evidence>
<feature type="domain" description="Methyltransferase small" evidence="5">
    <location>
        <begin position="201"/>
        <end position="369"/>
    </location>
</feature>
<dbReference type="EMBL" id="VFOM01000002">
    <property type="protein sequence ID" value="TQL46733.1"/>
    <property type="molecule type" value="Genomic_DNA"/>
</dbReference>
<dbReference type="Pfam" id="PF26049">
    <property type="entry name" value="RLMG_N"/>
    <property type="match status" value="1"/>
</dbReference>
<dbReference type="InterPro" id="IPR046977">
    <property type="entry name" value="RsmC/RlmG"/>
</dbReference>
<dbReference type="Proteomes" id="UP000317998">
    <property type="component" value="Unassembled WGS sequence"/>
</dbReference>
<dbReference type="InterPro" id="IPR002052">
    <property type="entry name" value="DNA_methylase_N6_adenine_CS"/>
</dbReference>
<dbReference type="SUPFAM" id="SSF53335">
    <property type="entry name" value="S-adenosyl-L-methionine-dependent methyltransferases"/>
    <property type="match status" value="1"/>
</dbReference>
<dbReference type="GO" id="GO:0008170">
    <property type="term" value="F:N-methyltransferase activity"/>
    <property type="evidence" value="ECO:0007669"/>
    <property type="project" value="UniProtKB-ARBA"/>
</dbReference>
<keyword evidence="2" id="KW-0698">rRNA processing</keyword>
<dbReference type="GO" id="GO:0006364">
    <property type="term" value="P:rRNA processing"/>
    <property type="evidence" value="ECO:0007669"/>
    <property type="project" value="UniProtKB-KW"/>
</dbReference>
<dbReference type="GO" id="GO:0003676">
    <property type="term" value="F:nucleic acid binding"/>
    <property type="evidence" value="ECO:0007669"/>
    <property type="project" value="InterPro"/>
</dbReference>
<dbReference type="PROSITE" id="PS00092">
    <property type="entry name" value="N6_MTASE"/>
    <property type="match status" value="1"/>
</dbReference>
<dbReference type="PANTHER" id="PTHR47816:SF5">
    <property type="entry name" value="RIBOSOMAL RNA LARGE SUBUNIT METHYLTRANSFERASE G"/>
    <property type="match status" value="1"/>
</dbReference>
<dbReference type="InterPro" id="IPR029063">
    <property type="entry name" value="SAM-dependent_MTases_sf"/>
</dbReference>
<dbReference type="CDD" id="cd02440">
    <property type="entry name" value="AdoMet_MTases"/>
    <property type="match status" value="1"/>
</dbReference>
<keyword evidence="8" id="KW-1185">Reference proteome</keyword>
<dbReference type="AlphaFoldDB" id="A0A542YF68"/>
<organism evidence="7 8">
    <name type="scientific">Homoserinimonas aerilata</name>
    <dbReference type="NCBI Taxonomy" id="1162970"/>
    <lineage>
        <taxon>Bacteria</taxon>
        <taxon>Bacillati</taxon>
        <taxon>Actinomycetota</taxon>
        <taxon>Actinomycetes</taxon>
        <taxon>Micrococcales</taxon>
        <taxon>Microbacteriaceae</taxon>
        <taxon>Homoserinimonas</taxon>
    </lineage>
</organism>
<dbReference type="OrthoDB" id="29650at2"/>
<evidence type="ECO:0000259" key="6">
    <source>
        <dbReference type="Pfam" id="PF26049"/>
    </source>
</evidence>
<evidence type="ECO:0000259" key="5">
    <source>
        <dbReference type="Pfam" id="PF05175"/>
    </source>
</evidence>
<evidence type="ECO:0000256" key="1">
    <source>
        <dbReference type="ARBA" id="ARBA00022490"/>
    </source>
</evidence>
<evidence type="ECO:0000256" key="4">
    <source>
        <dbReference type="ARBA" id="ARBA00022679"/>
    </source>
</evidence>
<comment type="caution">
    <text evidence="7">The sequence shown here is derived from an EMBL/GenBank/DDBJ whole genome shotgun (WGS) entry which is preliminary data.</text>
</comment>
<proteinExistence type="predicted"/>
<accession>A0A542YF68</accession>
<gene>
    <name evidence="7" type="ORF">FB562_2258</name>
</gene>
<dbReference type="RefSeq" id="WP_141881372.1">
    <property type="nucleotide sequence ID" value="NZ_VFOM01000002.1"/>
</dbReference>
<dbReference type="InterPro" id="IPR058679">
    <property type="entry name" value="RlmG_N"/>
</dbReference>
<keyword evidence="1" id="KW-0963">Cytoplasm</keyword>
<dbReference type="Gene3D" id="3.40.50.150">
    <property type="entry name" value="Vaccinia Virus protein VP39"/>
    <property type="match status" value="2"/>
</dbReference>
<evidence type="ECO:0000256" key="3">
    <source>
        <dbReference type="ARBA" id="ARBA00022603"/>
    </source>
</evidence>
<reference evidence="7 8" key="1">
    <citation type="submission" date="2019-06" db="EMBL/GenBank/DDBJ databases">
        <title>Sequencing the genomes of 1000 actinobacteria strains.</title>
        <authorList>
            <person name="Klenk H.-P."/>
        </authorList>
    </citation>
    <scope>NUCLEOTIDE SEQUENCE [LARGE SCALE GENOMIC DNA]</scope>
    <source>
        <strain evidence="7 8">DSM 26477</strain>
    </source>
</reference>
<sequence length="388" mass="41129">MAAPVFDFERLRRFPDVEAENLFAVDASDRLLLDEAADSIASAPDRVAVIGDRYGALTLGAAALHNAFDIRVHQDPLSGELALGHNAALVGLDGTFVSHPLGEALLAGARTVLLQLPRNLAELDEIAAAIARHADPEVRVFAGGRIKHLTPAMNEVLGRHFSSVTASLARQKSRVLVARGVHEQAPDTVYPLREFNDELGLWVCAHGGAFSGTKLDIGTRYLLGFLREMKPDAVTAVDLGCGTGILACALAKSRPGLAVLASDQSAAAVASTRATAEANGLPVTVVRDVGLSSQPDDCADLILLNPPFHVGSAVHAGVALALFDEAARVLKPGGELWTVFNSHLRYRPALTRAVGPTRLAGQNPKFTVTVSTFEGRLDQDDDRRGSVR</sequence>
<name>A0A542YF68_9MICO</name>
<evidence type="ECO:0000256" key="2">
    <source>
        <dbReference type="ARBA" id="ARBA00022552"/>
    </source>
</evidence>